<evidence type="ECO:0000256" key="1">
    <source>
        <dbReference type="ARBA" id="ARBA00004370"/>
    </source>
</evidence>
<dbReference type="SUPFAM" id="SSF56601">
    <property type="entry name" value="beta-lactamase/transpeptidase-like"/>
    <property type="match status" value="1"/>
</dbReference>
<accession>A0A4V2UTD4</accession>
<dbReference type="OrthoDB" id="9793489at2"/>
<dbReference type="Gene3D" id="3.40.710.10">
    <property type="entry name" value="DD-peptidase/beta-lactamase superfamily"/>
    <property type="match status" value="1"/>
</dbReference>
<proteinExistence type="predicted"/>
<name>A0A4V2UTD4_9SPHI</name>
<dbReference type="Pfam" id="PF00144">
    <property type="entry name" value="Beta-lactamase"/>
    <property type="match status" value="1"/>
</dbReference>
<sequence length="405" mass="46699">MRCTSLFYLLLSAGALLFYGCGNKSTRDAESYQESKSCIEEELEISDRKADKIRKKINAAEKAASIDSIFRIKRREGFNGNVLIAQQGVKIYEKSFGYGNMKKKDSLHLKSRFQLASLSKTFTAVATLMLKEHGHLKLTDTVQQYFPDFPYPGVRIRDMLSHRSGLPNYMYAFDDSLGRVEALPDNARIMHWFDIAEPTVAPYSLPDKHFAYNNTNYIVLAAIIEKITGMKYGEYLKMAIFDPLGMKDTWTATDPPDSLNVHETTGYDKGRAVPQDFFDRVVGDKGIYSTIEDLFIWYKALNTECLLKKETLEEAFTPRSFERPGVKNYGYGFRMYLEENDKPEYIYHNGWWKGYSSLFWFSPKDEFVIIILANRYNGTVYRIKELLPILHGHSNGENVEEEIRD</sequence>
<protein>
    <submittedName>
        <fullName evidence="4">CubicO group peptidase (Beta-lactamase class C family)</fullName>
    </submittedName>
</protein>
<dbReference type="PANTHER" id="PTHR46825">
    <property type="entry name" value="D-ALANYL-D-ALANINE-CARBOXYPEPTIDASE/ENDOPEPTIDASE AMPH"/>
    <property type="match status" value="1"/>
</dbReference>
<comment type="subcellular location">
    <subcellularLocation>
        <location evidence="1">Membrane</location>
    </subcellularLocation>
</comment>
<organism evidence="4 5">
    <name type="scientific">Anseongella ginsenosidimutans</name>
    <dbReference type="NCBI Taxonomy" id="496056"/>
    <lineage>
        <taxon>Bacteria</taxon>
        <taxon>Pseudomonadati</taxon>
        <taxon>Bacteroidota</taxon>
        <taxon>Sphingobacteriia</taxon>
        <taxon>Sphingobacteriales</taxon>
        <taxon>Sphingobacteriaceae</taxon>
        <taxon>Anseongella</taxon>
    </lineage>
</organism>
<dbReference type="PROSITE" id="PS51257">
    <property type="entry name" value="PROKAR_LIPOPROTEIN"/>
    <property type="match status" value="1"/>
</dbReference>
<keyword evidence="5" id="KW-1185">Reference proteome</keyword>
<comment type="caution">
    <text evidence="4">The sequence shown here is derived from an EMBL/GenBank/DDBJ whole genome shotgun (WGS) entry which is preliminary data.</text>
</comment>
<gene>
    <name evidence="4" type="ORF">EDD80_11274</name>
</gene>
<dbReference type="InterPro" id="IPR050491">
    <property type="entry name" value="AmpC-like"/>
</dbReference>
<dbReference type="GO" id="GO:0016020">
    <property type="term" value="C:membrane"/>
    <property type="evidence" value="ECO:0007669"/>
    <property type="project" value="UniProtKB-SubCell"/>
</dbReference>
<evidence type="ECO:0000259" key="3">
    <source>
        <dbReference type="Pfam" id="PF00144"/>
    </source>
</evidence>
<feature type="domain" description="Beta-lactamase-related" evidence="3">
    <location>
        <begin position="81"/>
        <end position="382"/>
    </location>
</feature>
<dbReference type="InterPro" id="IPR012338">
    <property type="entry name" value="Beta-lactam/transpept-like"/>
</dbReference>
<reference evidence="4 5" key="1">
    <citation type="submission" date="2019-03" db="EMBL/GenBank/DDBJ databases">
        <title>Genomic Encyclopedia of Type Strains, Phase IV (KMG-IV): sequencing the most valuable type-strain genomes for metagenomic binning, comparative biology and taxonomic classification.</title>
        <authorList>
            <person name="Goeker M."/>
        </authorList>
    </citation>
    <scope>NUCLEOTIDE SEQUENCE [LARGE SCALE GENOMIC DNA]</scope>
    <source>
        <strain evidence="4 5">DSM 21100</strain>
    </source>
</reference>
<dbReference type="Proteomes" id="UP000295807">
    <property type="component" value="Unassembled WGS sequence"/>
</dbReference>
<dbReference type="EMBL" id="SMAD01000012">
    <property type="protein sequence ID" value="TCS85499.1"/>
    <property type="molecule type" value="Genomic_DNA"/>
</dbReference>
<evidence type="ECO:0000256" key="2">
    <source>
        <dbReference type="ARBA" id="ARBA00023136"/>
    </source>
</evidence>
<dbReference type="AlphaFoldDB" id="A0A4V2UTD4"/>
<evidence type="ECO:0000313" key="5">
    <source>
        <dbReference type="Proteomes" id="UP000295807"/>
    </source>
</evidence>
<dbReference type="RefSeq" id="WP_132130212.1">
    <property type="nucleotide sequence ID" value="NZ_CP042432.1"/>
</dbReference>
<dbReference type="PANTHER" id="PTHR46825:SF11">
    <property type="entry name" value="PENICILLIN-BINDING PROTEIN 4"/>
    <property type="match status" value="1"/>
</dbReference>
<dbReference type="InterPro" id="IPR001466">
    <property type="entry name" value="Beta-lactam-related"/>
</dbReference>
<keyword evidence="2" id="KW-0472">Membrane</keyword>
<evidence type="ECO:0000313" key="4">
    <source>
        <dbReference type="EMBL" id="TCS85499.1"/>
    </source>
</evidence>